<dbReference type="Pfam" id="PF21105">
    <property type="entry name" value="DyP_N"/>
    <property type="match status" value="1"/>
</dbReference>
<dbReference type="Pfam" id="PF20628">
    <property type="entry name" value="Dyp_perox_C"/>
    <property type="match status" value="1"/>
</dbReference>
<evidence type="ECO:0000259" key="9">
    <source>
        <dbReference type="Pfam" id="PF20628"/>
    </source>
</evidence>
<proteinExistence type="inferred from homology"/>
<comment type="similarity">
    <text evidence="8">Belongs to the DyP-type peroxidase family.</text>
</comment>
<dbReference type="GO" id="GO:0004601">
    <property type="term" value="F:peroxidase activity"/>
    <property type="evidence" value="ECO:0007669"/>
    <property type="project" value="UniProtKB-KW"/>
</dbReference>
<keyword evidence="4" id="KW-0479">Metal-binding</keyword>
<evidence type="ECO:0000313" key="11">
    <source>
        <dbReference type="EMBL" id="CAE6483679.1"/>
    </source>
</evidence>
<evidence type="ECO:0000256" key="5">
    <source>
        <dbReference type="ARBA" id="ARBA00022729"/>
    </source>
</evidence>
<evidence type="ECO:0000259" key="10">
    <source>
        <dbReference type="Pfam" id="PF21105"/>
    </source>
</evidence>
<dbReference type="PANTHER" id="PTHR30521">
    <property type="entry name" value="DEFERROCHELATASE/PEROXIDASE"/>
    <property type="match status" value="1"/>
</dbReference>
<evidence type="ECO:0000256" key="8">
    <source>
        <dbReference type="ARBA" id="ARBA00025737"/>
    </source>
</evidence>
<keyword evidence="5" id="KW-0732">Signal</keyword>
<dbReference type="InterPro" id="IPR011008">
    <property type="entry name" value="Dimeric_a/b-barrel"/>
</dbReference>
<dbReference type="EMBL" id="CAJNJQ010003881">
    <property type="protein sequence ID" value="CAE7206233.1"/>
    <property type="molecule type" value="Genomic_DNA"/>
</dbReference>
<dbReference type="AlphaFoldDB" id="A0A8H3CJH7"/>
<dbReference type="PROSITE" id="PS51404">
    <property type="entry name" value="DYP_PEROXIDASE"/>
    <property type="match status" value="1"/>
</dbReference>
<gene>
    <name evidence="12" type="ORF">RDB_LOCUS143990</name>
    <name evidence="11" type="ORF">RDB_LOCUS77763</name>
</gene>
<evidence type="ECO:0000313" key="13">
    <source>
        <dbReference type="Proteomes" id="UP000663850"/>
    </source>
</evidence>
<keyword evidence="2" id="KW-0575">Peroxidase</keyword>
<keyword evidence="3" id="KW-0349">Heme</keyword>
<dbReference type="GO" id="GO:0020037">
    <property type="term" value="F:heme binding"/>
    <property type="evidence" value="ECO:0007669"/>
    <property type="project" value="InterPro"/>
</dbReference>
<keyword evidence="7" id="KW-0408">Iron</keyword>
<protein>
    <recommendedName>
        <fullName evidence="14">Peroxidase 2</fullName>
    </recommendedName>
</protein>
<dbReference type="PANTHER" id="PTHR30521:SF4">
    <property type="entry name" value="DEFERROCHELATASE"/>
    <property type="match status" value="1"/>
</dbReference>
<evidence type="ECO:0000256" key="1">
    <source>
        <dbReference type="ARBA" id="ARBA00001970"/>
    </source>
</evidence>
<name>A0A8H3CJH7_9AGAM</name>
<dbReference type="Proteomes" id="UP000663827">
    <property type="component" value="Unassembled WGS sequence"/>
</dbReference>
<dbReference type="InterPro" id="IPR049509">
    <property type="entry name" value="DyP_N"/>
</dbReference>
<organism evidence="11 13">
    <name type="scientific">Rhizoctonia solani</name>
    <dbReference type="NCBI Taxonomy" id="456999"/>
    <lineage>
        <taxon>Eukaryota</taxon>
        <taxon>Fungi</taxon>
        <taxon>Dikarya</taxon>
        <taxon>Basidiomycota</taxon>
        <taxon>Agaricomycotina</taxon>
        <taxon>Agaricomycetes</taxon>
        <taxon>Cantharellales</taxon>
        <taxon>Ceratobasidiaceae</taxon>
        <taxon>Rhizoctonia</taxon>
    </lineage>
</organism>
<dbReference type="EMBL" id="CAJMWZ010004060">
    <property type="protein sequence ID" value="CAE6483679.1"/>
    <property type="molecule type" value="Genomic_DNA"/>
</dbReference>
<dbReference type="GO" id="GO:0046872">
    <property type="term" value="F:metal ion binding"/>
    <property type="evidence" value="ECO:0007669"/>
    <property type="project" value="UniProtKB-KW"/>
</dbReference>
<evidence type="ECO:0008006" key="14">
    <source>
        <dbReference type="Google" id="ProtNLM"/>
    </source>
</evidence>
<dbReference type="SUPFAM" id="SSF54909">
    <property type="entry name" value="Dimeric alpha+beta barrel"/>
    <property type="match status" value="1"/>
</dbReference>
<comment type="cofactor">
    <cofactor evidence="1">
        <name>heme b</name>
        <dbReference type="ChEBI" id="CHEBI:60344"/>
    </cofactor>
</comment>
<feature type="domain" description="DyP dimeric alpha+beta barrel" evidence="10">
    <location>
        <begin position="18"/>
        <end position="182"/>
    </location>
</feature>
<comment type="caution">
    <text evidence="11">The sequence shown here is derived from an EMBL/GenBank/DDBJ whole genome shotgun (WGS) entry which is preliminary data.</text>
</comment>
<accession>A0A8H3CJH7</accession>
<evidence type="ECO:0000256" key="3">
    <source>
        <dbReference type="ARBA" id="ARBA00022617"/>
    </source>
</evidence>
<dbReference type="NCBIfam" id="TIGR01413">
    <property type="entry name" value="Dyp_perox_fam"/>
    <property type="match status" value="1"/>
</dbReference>
<feature type="domain" description="Dyp-type peroxidase C-terminal" evidence="9">
    <location>
        <begin position="231"/>
        <end position="401"/>
    </location>
</feature>
<dbReference type="InterPro" id="IPR006314">
    <property type="entry name" value="Dyp_peroxidase"/>
</dbReference>
<dbReference type="InterPro" id="IPR048328">
    <property type="entry name" value="Dyp_perox_C"/>
</dbReference>
<evidence type="ECO:0000313" key="12">
    <source>
        <dbReference type="EMBL" id="CAE7206233.1"/>
    </source>
</evidence>
<evidence type="ECO:0000256" key="6">
    <source>
        <dbReference type="ARBA" id="ARBA00023002"/>
    </source>
</evidence>
<sequence length="472" mass="51504">MSQTPISTPDPNTVDLNNVQGDIIVGFPKRKEEFIFFVIHNAAKFKEALADLKVTTTADVIEARNKIHFKKAQKTGGLIPLAFLNIAFSQTGLNALNVTGDIKDRAFAKGQLADAKSLGDDGVTEPDGFYPNWEAAFKQRVDGVLLVAGESWDSVNCRTLEVLGAFGSSLRVVYRLKGSARPGKFKGFEHFGWRDGISDPAVEGVEEPLPGQRVVPPGIILCGKAKDSVVGRPEWALEGSFLAFRQLEQLVPEFDKFLADNPIILPGLTREKGSELLGAQLVGRWKSGAPIQKFPTEDNPKIGGDSQENNVFTYPEAKGDEGQAACPYAAHIRKTNPRNDLDSFSKDAVEASSIIRAGIPYGPELTNEEKLDHNTEFERGLAFVSYQSSLELGFQFIQKSWSNDVNFVFGKGVQPGFDPLTGQNNGQSRKTLGKSNGTQLTLPRDFIISRGGEYFFSPSIKALKKFAGVDSA</sequence>
<evidence type="ECO:0000256" key="4">
    <source>
        <dbReference type="ARBA" id="ARBA00022723"/>
    </source>
</evidence>
<dbReference type="Proteomes" id="UP000663850">
    <property type="component" value="Unassembled WGS sequence"/>
</dbReference>
<evidence type="ECO:0000256" key="7">
    <source>
        <dbReference type="ARBA" id="ARBA00023004"/>
    </source>
</evidence>
<evidence type="ECO:0000256" key="2">
    <source>
        <dbReference type="ARBA" id="ARBA00022559"/>
    </source>
</evidence>
<dbReference type="GO" id="GO:0005829">
    <property type="term" value="C:cytosol"/>
    <property type="evidence" value="ECO:0007669"/>
    <property type="project" value="TreeGrafter"/>
</dbReference>
<reference evidence="11" key="1">
    <citation type="submission" date="2021-01" db="EMBL/GenBank/DDBJ databases">
        <authorList>
            <person name="Kaushik A."/>
        </authorList>
    </citation>
    <scope>NUCLEOTIDE SEQUENCE</scope>
    <source>
        <strain evidence="12">AG5</strain>
        <strain evidence="11">Type strain: AG8-Rh-89/</strain>
    </source>
</reference>
<keyword evidence="6" id="KW-0560">Oxidoreductase</keyword>